<dbReference type="NCBIfam" id="TIGR01662">
    <property type="entry name" value="HAD-SF-IIIA"/>
    <property type="match status" value="1"/>
</dbReference>
<dbReference type="KEGG" id="geh:HYN69_00665"/>
<dbReference type="InterPro" id="IPR006549">
    <property type="entry name" value="HAD-SF_hydro_IIIA"/>
</dbReference>
<dbReference type="GO" id="GO:0005975">
    <property type="term" value="P:carbohydrate metabolic process"/>
    <property type="evidence" value="ECO:0007669"/>
    <property type="project" value="InterPro"/>
</dbReference>
<evidence type="ECO:0000256" key="6">
    <source>
        <dbReference type="ARBA" id="ARBA00031828"/>
    </source>
</evidence>
<proteinExistence type="inferred from homology"/>
<feature type="binding site" evidence="10">
    <location>
        <position position="25"/>
    </location>
    <ligand>
        <name>Mg(2+)</name>
        <dbReference type="ChEBI" id="CHEBI:18420"/>
    </ligand>
</feature>
<feature type="binding site" evidence="10">
    <location>
        <position position="149"/>
    </location>
    <ligand>
        <name>Mg(2+)</name>
        <dbReference type="ChEBI" id="CHEBI:18420"/>
    </ligand>
</feature>
<feature type="site" description="Stabilizes the phosphoryl group" evidence="9">
    <location>
        <position position="67"/>
    </location>
</feature>
<evidence type="ECO:0000256" key="1">
    <source>
        <dbReference type="ARBA" id="ARBA00004496"/>
    </source>
</evidence>
<dbReference type="InterPro" id="IPR023214">
    <property type="entry name" value="HAD_sf"/>
</dbReference>
<name>A0A2S0UHC4_9RHOB</name>
<evidence type="ECO:0000313" key="12">
    <source>
        <dbReference type="Proteomes" id="UP000244496"/>
    </source>
</evidence>
<dbReference type="Pfam" id="PF13242">
    <property type="entry name" value="Hydrolase_like"/>
    <property type="match status" value="1"/>
</dbReference>
<organism evidence="11 12">
    <name type="scientific">Paragemmobacter aquarius</name>
    <dbReference type="NCBI Taxonomy" id="2169400"/>
    <lineage>
        <taxon>Bacteria</taxon>
        <taxon>Pseudomonadati</taxon>
        <taxon>Pseudomonadota</taxon>
        <taxon>Alphaproteobacteria</taxon>
        <taxon>Rhodobacterales</taxon>
        <taxon>Paracoccaceae</taxon>
        <taxon>Paragemmobacter</taxon>
    </lineage>
</organism>
<dbReference type="Gene3D" id="3.40.50.1000">
    <property type="entry name" value="HAD superfamily/HAD-like"/>
    <property type="match status" value="1"/>
</dbReference>
<feature type="site" description="Stabilizes the phosphoryl group" evidence="9">
    <location>
        <position position="124"/>
    </location>
</feature>
<evidence type="ECO:0000256" key="10">
    <source>
        <dbReference type="PIRSR" id="PIRSR004682-4"/>
    </source>
</evidence>
<comment type="subcellular location">
    <subcellularLocation>
        <location evidence="1 7">Cytoplasm</location>
    </subcellularLocation>
</comment>
<sequence length="183" mass="19603">MAIAPPIPPSSSLDRRGLRQAVFFDRDGVLIADTGYLSDPEDIRWMPGAHMALALLAARGYLLFVVTNQSGVARGYFPESAIARVHAAMQADLPLDARFTDIAWCPHHPEGSVPRFTRICDCRKPAPGMVTSLIARHGIDTSRSFLIGDRPSDMAAAAAAGIAGHLFSGGDLHRFVADLPGLT</sequence>
<feature type="active site" description="Nucleophile" evidence="8">
    <location>
        <position position="25"/>
    </location>
</feature>
<evidence type="ECO:0000256" key="3">
    <source>
        <dbReference type="ARBA" id="ARBA00022723"/>
    </source>
</evidence>
<evidence type="ECO:0000256" key="5">
    <source>
        <dbReference type="ARBA" id="ARBA00023277"/>
    </source>
</evidence>
<comment type="similarity">
    <text evidence="7">Belongs to the gmhB family.</text>
</comment>
<dbReference type="EMBL" id="CP028918">
    <property type="protein sequence ID" value="AWB47213.1"/>
    <property type="molecule type" value="Genomic_DNA"/>
</dbReference>
<evidence type="ECO:0000256" key="7">
    <source>
        <dbReference type="PIRNR" id="PIRNR004682"/>
    </source>
</evidence>
<keyword evidence="3 10" id="KW-0479">Metal-binding</keyword>
<comment type="cofactor">
    <cofactor evidence="10">
        <name>Mg(2+)</name>
        <dbReference type="ChEBI" id="CHEBI:18420"/>
    </cofactor>
</comment>
<dbReference type="InterPro" id="IPR004446">
    <property type="entry name" value="Heptose_bisP_phosphatase"/>
</dbReference>
<dbReference type="GO" id="GO:0016791">
    <property type="term" value="F:phosphatase activity"/>
    <property type="evidence" value="ECO:0007669"/>
    <property type="project" value="InterPro"/>
</dbReference>
<comment type="cofactor">
    <cofactor evidence="10">
        <name>Zn(2+)</name>
        <dbReference type="ChEBI" id="CHEBI:29105"/>
    </cofactor>
</comment>
<keyword evidence="10" id="KW-0460">Magnesium</keyword>
<dbReference type="InterPro" id="IPR006543">
    <property type="entry name" value="Histidinol-phos"/>
</dbReference>
<dbReference type="PIRSF" id="PIRSF004682">
    <property type="entry name" value="GmhB"/>
    <property type="match status" value="1"/>
</dbReference>
<keyword evidence="2 7" id="KW-0963">Cytoplasm</keyword>
<dbReference type="AlphaFoldDB" id="A0A2S0UHC4"/>
<dbReference type="GO" id="GO:0005737">
    <property type="term" value="C:cytoplasm"/>
    <property type="evidence" value="ECO:0007669"/>
    <property type="project" value="UniProtKB-SubCell"/>
</dbReference>
<evidence type="ECO:0000256" key="2">
    <source>
        <dbReference type="ARBA" id="ARBA00022490"/>
    </source>
</evidence>
<dbReference type="PANTHER" id="PTHR42891:SF1">
    <property type="entry name" value="D-GLYCERO-BETA-D-MANNO-HEPTOSE-1,7-BISPHOSPHATE 7-PHOSPHATASE"/>
    <property type="match status" value="1"/>
</dbReference>
<dbReference type="EC" id="3.1.3.-" evidence="7"/>
<accession>A0A2S0UHC4</accession>
<dbReference type="NCBIfam" id="TIGR01656">
    <property type="entry name" value="Histidinol-ppas"/>
    <property type="match status" value="1"/>
</dbReference>
<dbReference type="SUPFAM" id="SSF56784">
    <property type="entry name" value="HAD-like"/>
    <property type="match status" value="1"/>
</dbReference>
<dbReference type="Proteomes" id="UP000244496">
    <property type="component" value="Chromosome"/>
</dbReference>
<keyword evidence="5 7" id="KW-0119">Carbohydrate metabolism</keyword>
<keyword evidence="10" id="KW-0862">Zinc</keyword>
<feature type="binding site" evidence="10">
    <location>
        <position position="120"/>
    </location>
    <ligand>
        <name>Zn(2+)</name>
        <dbReference type="ChEBI" id="CHEBI:29105"/>
    </ligand>
</feature>
<dbReference type="PANTHER" id="PTHR42891">
    <property type="entry name" value="D-GLYCERO-BETA-D-MANNO-HEPTOSE-1,7-BISPHOSPHATE 7-PHOSPHATASE"/>
    <property type="match status" value="1"/>
</dbReference>
<reference evidence="11 12" key="1">
    <citation type="submission" date="2018-04" db="EMBL/GenBank/DDBJ databases">
        <title>Genome sequencing of Gemmobacter.</title>
        <authorList>
            <person name="Yi H."/>
            <person name="Baek M.-G."/>
        </authorList>
    </citation>
    <scope>NUCLEOTIDE SEQUENCE [LARGE SCALE GENOMIC DNA]</scope>
    <source>
        <strain evidence="11 12">HYN0069</strain>
    </source>
</reference>
<keyword evidence="12" id="KW-1185">Reference proteome</keyword>
<dbReference type="InterPro" id="IPR036412">
    <property type="entry name" value="HAD-like_sf"/>
</dbReference>
<gene>
    <name evidence="11" type="ORF">HYN69_00665</name>
</gene>
<dbReference type="GO" id="GO:0046872">
    <property type="term" value="F:metal ion binding"/>
    <property type="evidence" value="ECO:0007669"/>
    <property type="project" value="UniProtKB-KW"/>
</dbReference>
<evidence type="ECO:0000256" key="4">
    <source>
        <dbReference type="ARBA" id="ARBA00022801"/>
    </source>
</evidence>
<evidence type="ECO:0000256" key="8">
    <source>
        <dbReference type="PIRSR" id="PIRSR004682-1"/>
    </source>
</evidence>
<evidence type="ECO:0000313" key="11">
    <source>
        <dbReference type="EMBL" id="AWB47213.1"/>
    </source>
</evidence>
<evidence type="ECO:0000256" key="9">
    <source>
        <dbReference type="PIRSR" id="PIRSR004682-3"/>
    </source>
</evidence>
<feature type="site" description="Contributes to substrate recognition" evidence="9">
    <location>
        <position position="123"/>
    </location>
</feature>
<feature type="binding site" evidence="10">
    <location>
        <position position="107"/>
    </location>
    <ligand>
        <name>Zn(2+)</name>
        <dbReference type="ChEBI" id="CHEBI:29105"/>
    </ligand>
</feature>
<dbReference type="OrthoDB" id="9814110at2"/>
<feature type="binding site" evidence="10">
    <location>
        <position position="122"/>
    </location>
    <ligand>
        <name>Zn(2+)</name>
        <dbReference type="ChEBI" id="CHEBI:29105"/>
    </ligand>
</feature>
<keyword evidence="4 7" id="KW-0378">Hydrolase</keyword>
<feature type="active site" description="Proton donor" evidence="8">
    <location>
        <position position="27"/>
    </location>
</feature>
<feature type="binding site" evidence="10">
    <location>
        <position position="105"/>
    </location>
    <ligand>
        <name>Zn(2+)</name>
        <dbReference type="ChEBI" id="CHEBI:29105"/>
    </ligand>
</feature>
<feature type="binding site" evidence="10">
    <location>
        <position position="27"/>
    </location>
    <ligand>
        <name>Mg(2+)</name>
        <dbReference type="ChEBI" id="CHEBI:18420"/>
    </ligand>
</feature>
<protein>
    <recommendedName>
        <fullName evidence="6 7">D,D-heptose 1,7-bisphosphate phosphatase</fullName>
        <ecNumber evidence="7">3.1.3.-</ecNumber>
    </recommendedName>
</protein>
<dbReference type="RefSeq" id="WP_108434042.1">
    <property type="nucleotide sequence ID" value="NZ_CP028918.1"/>
</dbReference>